<dbReference type="EMBL" id="CP120942">
    <property type="protein sequence ID" value="WFF99575.1"/>
    <property type="molecule type" value="Genomic_DNA"/>
</dbReference>
<dbReference type="REBASE" id="702952">
    <property type="entry name" value="M.Aca1520DndEP"/>
</dbReference>
<dbReference type="Pfam" id="PF08870">
    <property type="entry name" value="DndE"/>
    <property type="match status" value="1"/>
</dbReference>
<dbReference type="NCBIfam" id="TIGR03184">
    <property type="entry name" value="DNA_S_dndE"/>
    <property type="match status" value="1"/>
</dbReference>
<sequence length="119" mass="14218">MIDNIRLSEKAKQQLIAIKRKTGVENWNVLCRWALNLSLLEYSEPPFEDIHLDSSIEMSWKVFTGEYSDIYHAIFLQRLQRSSHINEHDYFKLHLHRGISYLHQKTQTIDDLFSLMKKL</sequence>
<dbReference type="InterPro" id="IPR038472">
    <property type="entry name" value="DndE_sf"/>
</dbReference>
<proteinExistence type="predicted"/>
<protein>
    <submittedName>
        <fullName evidence="1">DNA sulfur modification protein DndE</fullName>
    </submittedName>
</protein>
<dbReference type="RefSeq" id="WP_277856947.1">
    <property type="nucleotide sequence ID" value="NZ_CP120942.1"/>
</dbReference>
<accession>A0AAJ6CTA5</accession>
<evidence type="ECO:0000313" key="2">
    <source>
        <dbReference type="Proteomes" id="UP001218423"/>
    </source>
</evidence>
<name>A0AAJ6CTA5_AERCA</name>
<gene>
    <name evidence="1" type="primary">dndE</name>
    <name evidence="1" type="ORF">P5S46_08380</name>
</gene>
<dbReference type="InterPro" id="IPR014969">
    <property type="entry name" value="DNA_S_DndE"/>
</dbReference>
<dbReference type="AlphaFoldDB" id="A0AAJ6CTA5"/>
<dbReference type="Gene3D" id="1.10.1220.160">
    <property type="entry name" value="DNA sulphur modification protein DndE"/>
    <property type="match status" value="1"/>
</dbReference>
<reference evidence="1" key="1">
    <citation type="submission" date="2023-03" db="EMBL/GenBank/DDBJ databases">
        <title>Aeromonas caviae strain AC1520.</title>
        <authorList>
            <person name="Xie T."/>
            <person name="Zhang Q."/>
            <person name="Deng J."/>
            <person name="Li X."/>
        </authorList>
    </citation>
    <scope>NUCLEOTIDE SEQUENCE</scope>
    <source>
        <strain evidence="1">AC1520</strain>
    </source>
</reference>
<dbReference type="Proteomes" id="UP001218423">
    <property type="component" value="Chromosome"/>
</dbReference>
<evidence type="ECO:0000313" key="1">
    <source>
        <dbReference type="EMBL" id="WFF99575.1"/>
    </source>
</evidence>
<organism evidence="1 2">
    <name type="scientific">Aeromonas caviae</name>
    <name type="common">Aeromonas punctata</name>
    <dbReference type="NCBI Taxonomy" id="648"/>
    <lineage>
        <taxon>Bacteria</taxon>
        <taxon>Pseudomonadati</taxon>
        <taxon>Pseudomonadota</taxon>
        <taxon>Gammaproteobacteria</taxon>
        <taxon>Aeromonadales</taxon>
        <taxon>Aeromonadaceae</taxon>
        <taxon>Aeromonas</taxon>
    </lineage>
</organism>